<dbReference type="Pfam" id="PF07195">
    <property type="entry name" value="FliD_C"/>
    <property type="match status" value="1"/>
</dbReference>
<evidence type="ECO:0000259" key="6">
    <source>
        <dbReference type="Pfam" id="PF02465"/>
    </source>
</evidence>
<dbReference type="Proteomes" id="UP000253918">
    <property type="component" value="Unassembled WGS sequence"/>
</dbReference>
<dbReference type="GO" id="GO:0009424">
    <property type="term" value="C:bacterial-type flagellum hook"/>
    <property type="evidence" value="ECO:0007669"/>
    <property type="project" value="UniProtKB-UniRule"/>
</dbReference>
<comment type="caution">
    <text evidence="8">The sequence shown here is derived from an EMBL/GenBank/DDBJ whole genome shotgun (WGS) entry which is preliminary data.</text>
</comment>
<dbReference type="GO" id="GO:0071973">
    <property type="term" value="P:bacterial-type flagellum-dependent cell motility"/>
    <property type="evidence" value="ECO:0007669"/>
    <property type="project" value="TreeGrafter"/>
</dbReference>
<reference evidence="8 9" key="1">
    <citation type="submission" date="2018-07" db="EMBL/GenBank/DDBJ databases">
        <title>a novel species of Sphingomonas isolated from the rhizosphere soil of Araceae plant.</title>
        <authorList>
            <person name="Zhiyong W."/>
            <person name="Qinglan Z."/>
            <person name="Zhiwei F."/>
            <person name="Ding X."/>
            <person name="Gejiao W."/>
            <person name="Shixue Z."/>
        </authorList>
    </citation>
    <scope>NUCLEOTIDE SEQUENCE [LARGE SCALE GENOMIC DNA]</scope>
    <source>
        <strain evidence="8 9">WZY 27</strain>
    </source>
</reference>
<comment type="function">
    <text evidence="5">Required for morphogenesis and for the elongation of the flagellar filament by facilitating polymerization of the flagellin monomers at the tip of growing filament. Forms a capping structure, which prevents flagellin subunits (transported through the central channel of the flagellum) from leaking out without polymerization at the distal end.</text>
</comment>
<comment type="subcellular location">
    <subcellularLocation>
        <location evidence="5">Secreted</location>
    </subcellularLocation>
    <subcellularLocation>
        <location evidence="5">Bacterial flagellum</location>
    </subcellularLocation>
</comment>
<keyword evidence="8" id="KW-0282">Flagellum</keyword>
<dbReference type="InterPro" id="IPR040026">
    <property type="entry name" value="FliD"/>
</dbReference>
<dbReference type="RefSeq" id="WP_114687978.1">
    <property type="nucleotide sequence ID" value="NZ_QQNB01000002.1"/>
</dbReference>
<keyword evidence="8" id="KW-0966">Cell projection</keyword>
<keyword evidence="9" id="KW-1185">Reference proteome</keyword>
<dbReference type="AlphaFoldDB" id="A0A369VVN3"/>
<sequence>MATTTSATSSTSTAAQSIIKSLGAGSGVDYASLTTELISAQFAAKTAALTTRQASVSAQISTAGTLKSSIASFSSSLQTLIAGGSLSTQPTSSDTSVLKASAVTGAKLAGLSANITVNKLATAQAATTTAAGWTKATVIGTGDLTLSFGTASADASGKMTGFTADPDQKSVTIKVTDGTLQGVADAINAAKAGVTASIITDANGARLMVKGTTGEVKGFSLTAAEGSPLEQVNIGKGATSSMLGTVAGDAEVTLDGVSVTRATNSFSDLVAGVKIDLLAAKPGSTVTLGFDRPVDGLKEAVNSFVETYNSMKAVIDEATDYVDGTLKQDPAVRAMSRSLSGITLQPLRVAGTPGEPTTLSDLGVKTNRNGTLEVDATRLASVLAQYPDAVEEIFSNTGTGATNHGLNGALSAIATTAASTTYGIAGSVTRYTQQQSDLADQQTKLSEQKDSATTRMTKLFAATETRVSALQASQKYIEQQIAAWNSDDD</sequence>
<evidence type="ECO:0000256" key="1">
    <source>
        <dbReference type="ARBA" id="ARBA00009764"/>
    </source>
</evidence>
<dbReference type="GO" id="GO:0007155">
    <property type="term" value="P:cell adhesion"/>
    <property type="evidence" value="ECO:0007669"/>
    <property type="project" value="InterPro"/>
</dbReference>
<dbReference type="Pfam" id="PF02465">
    <property type="entry name" value="FliD_N"/>
    <property type="match status" value="1"/>
</dbReference>
<keyword evidence="3" id="KW-0175">Coiled coil</keyword>
<dbReference type="PANTHER" id="PTHR30288:SF0">
    <property type="entry name" value="FLAGELLAR HOOK-ASSOCIATED PROTEIN 2"/>
    <property type="match status" value="1"/>
</dbReference>
<dbReference type="InterPro" id="IPR003481">
    <property type="entry name" value="FliD_N"/>
</dbReference>
<name>A0A369VVN3_9SPHN</name>
<feature type="domain" description="Flagellar hook-associated protein 2 C-terminal" evidence="7">
    <location>
        <begin position="247"/>
        <end position="471"/>
    </location>
</feature>
<evidence type="ECO:0000259" key="7">
    <source>
        <dbReference type="Pfam" id="PF07195"/>
    </source>
</evidence>
<keyword evidence="5" id="KW-0964">Secreted</keyword>
<dbReference type="OrthoDB" id="7388356at2"/>
<dbReference type="PANTHER" id="PTHR30288">
    <property type="entry name" value="FLAGELLAR CAP/ASSEMBLY PROTEIN FLID"/>
    <property type="match status" value="1"/>
</dbReference>
<proteinExistence type="inferred from homology"/>
<keyword evidence="8" id="KW-0969">Cilium</keyword>
<protein>
    <recommendedName>
        <fullName evidence="5">Flagellar hook-associated protein 2</fullName>
        <shortName evidence="5">HAP2</shortName>
    </recommendedName>
    <alternativeName>
        <fullName evidence="5">Flagellar cap protein</fullName>
    </alternativeName>
</protein>
<dbReference type="GO" id="GO:0009421">
    <property type="term" value="C:bacterial-type flagellum filament cap"/>
    <property type="evidence" value="ECO:0007669"/>
    <property type="project" value="InterPro"/>
</dbReference>
<dbReference type="InterPro" id="IPR010809">
    <property type="entry name" value="FliD_C"/>
</dbReference>
<keyword evidence="4 5" id="KW-0975">Bacterial flagellum</keyword>
<comment type="subunit">
    <text evidence="2 5">Homopentamer.</text>
</comment>
<accession>A0A369VVN3</accession>
<evidence type="ECO:0000313" key="8">
    <source>
        <dbReference type="EMBL" id="RDE05909.1"/>
    </source>
</evidence>
<evidence type="ECO:0000256" key="2">
    <source>
        <dbReference type="ARBA" id="ARBA00011255"/>
    </source>
</evidence>
<dbReference type="GO" id="GO:0005576">
    <property type="term" value="C:extracellular region"/>
    <property type="evidence" value="ECO:0007669"/>
    <property type="project" value="UniProtKB-SubCell"/>
</dbReference>
<evidence type="ECO:0000256" key="5">
    <source>
        <dbReference type="RuleBase" id="RU362066"/>
    </source>
</evidence>
<comment type="similarity">
    <text evidence="1 5">Belongs to the FliD family.</text>
</comment>
<evidence type="ECO:0000256" key="3">
    <source>
        <dbReference type="ARBA" id="ARBA00023054"/>
    </source>
</evidence>
<dbReference type="EMBL" id="QQNB01000002">
    <property type="protein sequence ID" value="RDE05909.1"/>
    <property type="molecule type" value="Genomic_DNA"/>
</dbReference>
<feature type="domain" description="Flagellar hook-associated protein 2 N-terminal" evidence="6">
    <location>
        <begin position="26"/>
        <end position="124"/>
    </location>
</feature>
<organism evidence="8 9">
    <name type="scientific">Sphingomonas aracearum</name>
    <dbReference type="NCBI Taxonomy" id="2283317"/>
    <lineage>
        <taxon>Bacteria</taxon>
        <taxon>Pseudomonadati</taxon>
        <taxon>Pseudomonadota</taxon>
        <taxon>Alphaproteobacteria</taxon>
        <taxon>Sphingomonadales</taxon>
        <taxon>Sphingomonadaceae</taxon>
        <taxon>Sphingomonas</taxon>
    </lineage>
</organism>
<evidence type="ECO:0000313" key="9">
    <source>
        <dbReference type="Proteomes" id="UP000253918"/>
    </source>
</evidence>
<evidence type="ECO:0000256" key="4">
    <source>
        <dbReference type="ARBA" id="ARBA00023143"/>
    </source>
</evidence>
<gene>
    <name evidence="8" type="ORF">DVW87_12035</name>
</gene>